<dbReference type="EMBL" id="CAFBQU010000011">
    <property type="protein sequence ID" value="CAB5063742.1"/>
    <property type="molecule type" value="Genomic_DNA"/>
</dbReference>
<dbReference type="EMBL" id="CAFBPN010000022">
    <property type="protein sequence ID" value="CAB5016504.1"/>
    <property type="molecule type" value="Genomic_DNA"/>
</dbReference>
<dbReference type="AlphaFoldDB" id="A0A6J7QR10"/>
<evidence type="ECO:0000259" key="1">
    <source>
        <dbReference type="PROSITE" id="PS51819"/>
    </source>
</evidence>
<dbReference type="PANTHER" id="PTHR36113">
    <property type="entry name" value="LYASE, PUTATIVE-RELATED-RELATED"/>
    <property type="match status" value="1"/>
</dbReference>
<proteinExistence type="predicted"/>
<protein>
    <submittedName>
        <fullName evidence="2">Unannotated protein</fullName>
    </submittedName>
</protein>
<dbReference type="Gene3D" id="3.10.180.10">
    <property type="entry name" value="2,3-Dihydroxybiphenyl 1,2-Dioxygenase, domain 1"/>
    <property type="match status" value="1"/>
</dbReference>
<organism evidence="2">
    <name type="scientific">freshwater metagenome</name>
    <dbReference type="NCBI Taxonomy" id="449393"/>
    <lineage>
        <taxon>unclassified sequences</taxon>
        <taxon>metagenomes</taxon>
        <taxon>ecological metagenomes</taxon>
    </lineage>
</organism>
<feature type="domain" description="VOC" evidence="1">
    <location>
        <begin position="6"/>
        <end position="133"/>
    </location>
</feature>
<evidence type="ECO:0000313" key="3">
    <source>
        <dbReference type="EMBL" id="CAB5063742.1"/>
    </source>
</evidence>
<sequence>MTVFPRWTHVALPVQDLERSLAWYERYTPLRLLDERHEDGADVAWLSHPEAAEYPFVLVLASLPEHRSASQPQLRPFGHLGIQLATRDEVDIIAQRARLEGCLVWEAEDNPAPVGYLCAVSDPDGNVIEFSFGQVVYEVAHAKWGNGSIS</sequence>
<dbReference type="InterPro" id="IPR029068">
    <property type="entry name" value="Glyas_Bleomycin-R_OHBP_Dase"/>
</dbReference>
<dbReference type="InterPro" id="IPR037523">
    <property type="entry name" value="VOC_core"/>
</dbReference>
<gene>
    <name evidence="2" type="ORF">UFOPK4098_00612</name>
    <name evidence="3" type="ORF">UFOPK4347_00636</name>
</gene>
<dbReference type="SUPFAM" id="SSF54593">
    <property type="entry name" value="Glyoxalase/Bleomycin resistance protein/Dihydroxybiphenyl dioxygenase"/>
    <property type="match status" value="1"/>
</dbReference>
<dbReference type="Pfam" id="PF00903">
    <property type="entry name" value="Glyoxalase"/>
    <property type="match status" value="1"/>
</dbReference>
<dbReference type="CDD" id="cd06587">
    <property type="entry name" value="VOC"/>
    <property type="match status" value="1"/>
</dbReference>
<accession>A0A6J7QR10</accession>
<dbReference type="InterPro" id="IPR051332">
    <property type="entry name" value="Fosfomycin_Res_Enzymes"/>
</dbReference>
<dbReference type="PANTHER" id="PTHR36113:SF3">
    <property type="entry name" value="SLL5075 PROTEIN"/>
    <property type="match status" value="1"/>
</dbReference>
<reference evidence="2" key="1">
    <citation type="submission" date="2020-05" db="EMBL/GenBank/DDBJ databases">
        <authorList>
            <person name="Chiriac C."/>
            <person name="Salcher M."/>
            <person name="Ghai R."/>
            <person name="Kavagutti S V."/>
        </authorList>
    </citation>
    <scope>NUCLEOTIDE SEQUENCE</scope>
</reference>
<dbReference type="InterPro" id="IPR004360">
    <property type="entry name" value="Glyas_Fos-R_dOase_dom"/>
</dbReference>
<dbReference type="PROSITE" id="PS51819">
    <property type="entry name" value="VOC"/>
    <property type="match status" value="1"/>
</dbReference>
<name>A0A6J7QR10_9ZZZZ</name>
<evidence type="ECO:0000313" key="2">
    <source>
        <dbReference type="EMBL" id="CAB5016504.1"/>
    </source>
</evidence>